<dbReference type="InterPro" id="IPR006148">
    <property type="entry name" value="Glc/Gal-6P_isomerase"/>
</dbReference>
<dbReference type="Proteomes" id="UP000182715">
    <property type="component" value="Unassembled WGS sequence"/>
</dbReference>
<dbReference type="UniPathway" id="UPA00115">
    <property type="reaction ID" value="UER00409"/>
</dbReference>
<evidence type="ECO:0000313" key="10">
    <source>
        <dbReference type="EMBL" id="CRY98296.1"/>
    </source>
</evidence>
<dbReference type="EC" id="3.1.1.31" evidence="5 8"/>
<organism evidence="10 11">
    <name type="scientific">Neisseria meningitidis serogroup B</name>
    <dbReference type="NCBI Taxonomy" id="491"/>
    <lineage>
        <taxon>Bacteria</taxon>
        <taxon>Pseudomonadati</taxon>
        <taxon>Pseudomonadota</taxon>
        <taxon>Betaproteobacteria</taxon>
        <taxon>Neisseriales</taxon>
        <taxon>Neisseriaceae</taxon>
        <taxon>Neisseria</taxon>
    </lineage>
</organism>
<sequence length="231" mass="24980">MFVWHEYENAAEAAQSLADAVADALQGALDEKGGAVLAVSGGRSPIAFFNALSQKDLDWKNVGITLADERIVPTVHADSNTGLVREYLLKNKAEAAMWIPMVEDGKTETELHPDAVVDYALKHYKQPDVLVLGMGNDGHTASIFPKAPQFQTAIDGSAGVALVHTTPVTAPHERVSMTLDAIAHTGHVFLAIRGEEKKAVFDQAAQGENREYPINLVLNHQGVNCHVFYAE</sequence>
<evidence type="ECO:0000313" key="11">
    <source>
        <dbReference type="Proteomes" id="UP000182715"/>
    </source>
</evidence>
<dbReference type="EMBL" id="CVTF01000032">
    <property type="protein sequence ID" value="CRY98296.1"/>
    <property type="molecule type" value="Genomic_DNA"/>
</dbReference>
<dbReference type="FunFam" id="3.40.50.1360:FF:000021">
    <property type="entry name" value="6-phosphogluconolactonase"/>
    <property type="match status" value="1"/>
</dbReference>
<name>A0A0H5Q8H2_NEIMI</name>
<evidence type="ECO:0000256" key="4">
    <source>
        <dbReference type="ARBA" id="ARBA00010662"/>
    </source>
</evidence>
<dbReference type="GO" id="GO:0017057">
    <property type="term" value="F:6-phosphogluconolactonase activity"/>
    <property type="evidence" value="ECO:0007669"/>
    <property type="project" value="UniProtKB-UniRule"/>
</dbReference>
<dbReference type="AlphaFoldDB" id="A0A0H5Q8H2"/>
<evidence type="ECO:0000256" key="3">
    <source>
        <dbReference type="ARBA" id="ARBA00004961"/>
    </source>
</evidence>
<dbReference type="OMA" id="YQLFEFE"/>
<dbReference type="InterPro" id="IPR005900">
    <property type="entry name" value="6-phosphogluconolactonase_DevB"/>
</dbReference>
<evidence type="ECO:0000256" key="8">
    <source>
        <dbReference type="RuleBase" id="RU365095"/>
    </source>
</evidence>
<dbReference type="SMR" id="A0A0H5Q8H2"/>
<evidence type="ECO:0000259" key="9">
    <source>
        <dbReference type="Pfam" id="PF01182"/>
    </source>
</evidence>
<dbReference type="CDD" id="cd01400">
    <property type="entry name" value="6PGL"/>
    <property type="match status" value="1"/>
</dbReference>
<dbReference type="GO" id="GO:0006098">
    <property type="term" value="P:pentose-phosphate shunt"/>
    <property type="evidence" value="ECO:0007669"/>
    <property type="project" value="UniProtKB-UniPathway"/>
</dbReference>
<dbReference type="InterPro" id="IPR037171">
    <property type="entry name" value="NagB/RpiA_transferase-like"/>
</dbReference>
<dbReference type="GO" id="GO:0005975">
    <property type="term" value="P:carbohydrate metabolic process"/>
    <property type="evidence" value="ECO:0007669"/>
    <property type="project" value="UniProtKB-UniRule"/>
</dbReference>
<comment type="pathway">
    <text evidence="3 8">Carbohydrate degradation; pentose phosphate pathway; D-ribulose 5-phosphate from D-glucose 6-phosphate (oxidative stage): step 2/3.</text>
</comment>
<gene>
    <name evidence="8" type="primary">pgl</name>
</gene>
<feature type="domain" description="Glucosamine/galactosamine-6-phosphate isomerase" evidence="9">
    <location>
        <begin position="9"/>
        <end position="221"/>
    </location>
</feature>
<evidence type="ECO:0000256" key="1">
    <source>
        <dbReference type="ARBA" id="ARBA00000832"/>
    </source>
</evidence>
<dbReference type="InterPro" id="IPR039104">
    <property type="entry name" value="6PGL"/>
</dbReference>
<evidence type="ECO:0000256" key="2">
    <source>
        <dbReference type="ARBA" id="ARBA00002681"/>
    </source>
</evidence>
<evidence type="ECO:0000256" key="5">
    <source>
        <dbReference type="ARBA" id="ARBA00013198"/>
    </source>
</evidence>
<dbReference type="NCBIfam" id="TIGR01198">
    <property type="entry name" value="pgl"/>
    <property type="match status" value="1"/>
</dbReference>
<accession>A0A0H5Q8H2</accession>
<evidence type="ECO:0000256" key="6">
    <source>
        <dbReference type="ARBA" id="ARBA00020337"/>
    </source>
</evidence>
<keyword evidence="7 8" id="KW-0378">Hydrolase</keyword>
<dbReference type="PANTHER" id="PTHR11054:SF0">
    <property type="entry name" value="6-PHOSPHOGLUCONOLACTONASE"/>
    <property type="match status" value="1"/>
</dbReference>
<dbReference type="PANTHER" id="PTHR11054">
    <property type="entry name" value="6-PHOSPHOGLUCONOLACTONASE"/>
    <property type="match status" value="1"/>
</dbReference>
<proteinExistence type="inferred from homology"/>
<comment type="similarity">
    <text evidence="4 8">Belongs to the glucosamine/galactosamine-6-phosphate isomerase family. 6-phosphogluconolactonase subfamily.</text>
</comment>
<dbReference type="Pfam" id="PF01182">
    <property type="entry name" value="Glucosamine_iso"/>
    <property type="match status" value="1"/>
</dbReference>
<dbReference type="SUPFAM" id="SSF100950">
    <property type="entry name" value="NagB/RpiA/CoA transferase-like"/>
    <property type="match status" value="1"/>
</dbReference>
<protein>
    <recommendedName>
        <fullName evidence="6 8">6-phosphogluconolactonase</fullName>
        <shortName evidence="8">6PGL</shortName>
        <ecNumber evidence="5 8">3.1.1.31</ecNumber>
    </recommendedName>
</protein>
<comment type="catalytic activity">
    <reaction evidence="1 8">
        <text>6-phospho-D-glucono-1,5-lactone + H2O = 6-phospho-D-gluconate + H(+)</text>
        <dbReference type="Rhea" id="RHEA:12556"/>
        <dbReference type="ChEBI" id="CHEBI:15377"/>
        <dbReference type="ChEBI" id="CHEBI:15378"/>
        <dbReference type="ChEBI" id="CHEBI:57955"/>
        <dbReference type="ChEBI" id="CHEBI:58759"/>
        <dbReference type="EC" id="3.1.1.31"/>
    </reaction>
</comment>
<dbReference type="Gene3D" id="3.40.50.1360">
    <property type="match status" value="1"/>
</dbReference>
<evidence type="ECO:0000256" key="7">
    <source>
        <dbReference type="ARBA" id="ARBA00022801"/>
    </source>
</evidence>
<reference evidence="10 11" key="1">
    <citation type="submission" date="2014-11" db="EMBL/GenBank/DDBJ databases">
        <authorList>
            <person name="Diene M.Seydina."/>
        </authorList>
    </citation>
    <scope>NUCLEOTIDE SEQUENCE [LARGE SCALE GENOMIC DNA]</scope>
    <source>
        <strain evidence="10 11">Neisseria meningitidis CHUV</strain>
    </source>
</reference>
<comment type="function">
    <text evidence="2 8">Hydrolysis of 6-phosphogluconolactone to 6-phosphogluconate.</text>
</comment>